<dbReference type="Proteomes" id="UP000323597">
    <property type="component" value="Chromosome A11"/>
</dbReference>
<evidence type="ECO:0000313" key="2">
    <source>
        <dbReference type="Proteomes" id="UP000323597"/>
    </source>
</evidence>
<keyword evidence="2" id="KW-1185">Reference proteome</keyword>
<reference evidence="1 2" key="1">
    <citation type="submission" date="2019-07" db="EMBL/GenBank/DDBJ databases">
        <title>WGS assembly of Gossypium mustelinum.</title>
        <authorList>
            <person name="Chen Z.J."/>
            <person name="Sreedasyam A."/>
            <person name="Ando A."/>
            <person name="Song Q."/>
            <person name="De L."/>
            <person name="Hulse-Kemp A."/>
            <person name="Ding M."/>
            <person name="Ye W."/>
            <person name="Kirkbride R."/>
            <person name="Jenkins J."/>
            <person name="Plott C."/>
            <person name="Lovell J."/>
            <person name="Lin Y.-M."/>
            <person name="Vaughn R."/>
            <person name="Liu B."/>
            <person name="Li W."/>
            <person name="Simpson S."/>
            <person name="Scheffler B."/>
            <person name="Saski C."/>
            <person name="Grover C."/>
            <person name="Hu G."/>
            <person name="Conover J."/>
            <person name="Carlson J."/>
            <person name="Shu S."/>
            <person name="Boston L."/>
            <person name="Williams M."/>
            <person name="Peterson D."/>
            <person name="Mcgee K."/>
            <person name="Jones D."/>
            <person name="Wendel J."/>
            <person name="Stelly D."/>
            <person name="Grimwood J."/>
            <person name="Schmutz J."/>
        </authorList>
    </citation>
    <scope>NUCLEOTIDE SEQUENCE [LARGE SCALE GENOMIC DNA]</scope>
    <source>
        <strain evidence="1">1408120.09</strain>
    </source>
</reference>
<proteinExistence type="predicted"/>
<protein>
    <submittedName>
        <fullName evidence="1">Uncharacterized protein</fullName>
    </submittedName>
</protein>
<organism evidence="1 2">
    <name type="scientific">Gossypium mustelinum</name>
    <name type="common">Cotton</name>
    <name type="synonym">Gossypium caicoense</name>
    <dbReference type="NCBI Taxonomy" id="34275"/>
    <lineage>
        <taxon>Eukaryota</taxon>
        <taxon>Viridiplantae</taxon>
        <taxon>Streptophyta</taxon>
        <taxon>Embryophyta</taxon>
        <taxon>Tracheophyta</taxon>
        <taxon>Spermatophyta</taxon>
        <taxon>Magnoliopsida</taxon>
        <taxon>eudicotyledons</taxon>
        <taxon>Gunneridae</taxon>
        <taxon>Pentapetalae</taxon>
        <taxon>rosids</taxon>
        <taxon>malvids</taxon>
        <taxon>Malvales</taxon>
        <taxon>Malvaceae</taxon>
        <taxon>Malvoideae</taxon>
        <taxon>Gossypium</taxon>
    </lineage>
</organism>
<accession>A0A5D2X692</accession>
<sequence length="56" mass="6453">MHPRRYGVRWHALALGVGHTEARTWSYGAEGAWRLGLLRRKQKLLGFCPDFFVLGL</sequence>
<name>A0A5D2X692_GOSMU</name>
<dbReference type="AlphaFoldDB" id="A0A5D2X692"/>
<gene>
    <name evidence="1" type="ORF">E1A91_A11G139000v1</name>
</gene>
<evidence type="ECO:0000313" key="1">
    <source>
        <dbReference type="EMBL" id="TYJ09399.1"/>
    </source>
</evidence>
<dbReference type="EMBL" id="CM017646">
    <property type="protein sequence ID" value="TYJ09399.1"/>
    <property type="molecule type" value="Genomic_DNA"/>
</dbReference>